<sequence length="52" mass="5898">MDTVWCIWPCSVDLIHGLVVSLAFTIHPGGLRAFTDEMEFDFILFTLLTPLD</sequence>
<dbReference type="GeneID" id="34461552"/>
<dbReference type="EMBL" id="KV878888">
    <property type="protein sequence ID" value="OJJ88985.1"/>
    <property type="molecule type" value="Genomic_DNA"/>
</dbReference>
<accession>A0A1L9VYL0</accession>
<dbReference type="AlphaFoldDB" id="A0A1L9VYL0"/>
<organism evidence="1 2">
    <name type="scientific">Aspergillus glaucus CBS 516.65</name>
    <dbReference type="NCBI Taxonomy" id="1160497"/>
    <lineage>
        <taxon>Eukaryota</taxon>
        <taxon>Fungi</taxon>
        <taxon>Dikarya</taxon>
        <taxon>Ascomycota</taxon>
        <taxon>Pezizomycotina</taxon>
        <taxon>Eurotiomycetes</taxon>
        <taxon>Eurotiomycetidae</taxon>
        <taxon>Eurotiales</taxon>
        <taxon>Aspergillaceae</taxon>
        <taxon>Aspergillus</taxon>
        <taxon>Aspergillus subgen. Aspergillus</taxon>
    </lineage>
</organism>
<name>A0A1L9VYL0_ASPGL</name>
<reference evidence="2" key="1">
    <citation type="journal article" date="2017" name="Genome Biol.">
        <title>Comparative genomics reveals high biological diversity and specific adaptations in the industrially and medically important fungal genus Aspergillus.</title>
        <authorList>
            <person name="de Vries R.P."/>
            <person name="Riley R."/>
            <person name="Wiebenga A."/>
            <person name="Aguilar-Osorio G."/>
            <person name="Amillis S."/>
            <person name="Uchima C.A."/>
            <person name="Anderluh G."/>
            <person name="Asadollahi M."/>
            <person name="Askin M."/>
            <person name="Barry K."/>
            <person name="Battaglia E."/>
            <person name="Bayram O."/>
            <person name="Benocci T."/>
            <person name="Braus-Stromeyer S.A."/>
            <person name="Caldana C."/>
            <person name="Canovas D."/>
            <person name="Cerqueira G.C."/>
            <person name="Chen F."/>
            <person name="Chen W."/>
            <person name="Choi C."/>
            <person name="Clum A."/>
            <person name="Dos Santos R.A."/>
            <person name="Damasio A.R."/>
            <person name="Diallinas G."/>
            <person name="Emri T."/>
            <person name="Fekete E."/>
            <person name="Flipphi M."/>
            <person name="Freyberg S."/>
            <person name="Gallo A."/>
            <person name="Gournas C."/>
            <person name="Habgood R."/>
            <person name="Hainaut M."/>
            <person name="Harispe M.L."/>
            <person name="Henrissat B."/>
            <person name="Hilden K.S."/>
            <person name="Hope R."/>
            <person name="Hossain A."/>
            <person name="Karabika E."/>
            <person name="Karaffa L."/>
            <person name="Karanyi Z."/>
            <person name="Krasevec N."/>
            <person name="Kuo A."/>
            <person name="Kusch H."/>
            <person name="LaButti K."/>
            <person name="Lagendijk E.L."/>
            <person name="Lapidus A."/>
            <person name="Levasseur A."/>
            <person name="Lindquist E."/>
            <person name="Lipzen A."/>
            <person name="Logrieco A.F."/>
            <person name="MacCabe A."/>
            <person name="Maekelae M.R."/>
            <person name="Malavazi I."/>
            <person name="Melin P."/>
            <person name="Meyer V."/>
            <person name="Mielnichuk N."/>
            <person name="Miskei M."/>
            <person name="Molnar A.P."/>
            <person name="Mule G."/>
            <person name="Ngan C.Y."/>
            <person name="Orejas M."/>
            <person name="Orosz E."/>
            <person name="Ouedraogo J.P."/>
            <person name="Overkamp K.M."/>
            <person name="Park H.-S."/>
            <person name="Perrone G."/>
            <person name="Piumi F."/>
            <person name="Punt P.J."/>
            <person name="Ram A.F."/>
            <person name="Ramon A."/>
            <person name="Rauscher S."/>
            <person name="Record E."/>
            <person name="Riano-Pachon D.M."/>
            <person name="Robert V."/>
            <person name="Roehrig J."/>
            <person name="Ruller R."/>
            <person name="Salamov A."/>
            <person name="Salih N.S."/>
            <person name="Samson R.A."/>
            <person name="Sandor E."/>
            <person name="Sanguinetti M."/>
            <person name="Schuetze T."/>
            <person name="Sepcic K."/>
            <person name="Shelest E."/>
            <person name="Sherlock G."/>
            <person name="Sophianopoulou V."/>
            <person name="Squina F.M."/>
            <person name="Sun H."/>
            <person name="Susca A."/>
            <person name="Todd R.B."/>
            <person name="Tsang A."/>
            <person name="Unkles S.E."/>
            <person name="van de Wiele N."/>
            <person name="van Rossen-Uffink D."/>
            <person name="Oliveira J.V."/>
            <person name="Vesth T.C."/>
            <person name="Visser J."/>
            <person name="Yu J.-H."/>
            <person name="Zhou M."/>
            <person name="Andersen M.R."/>
            <person name="Archer D.B."/>
            <person name="Baker S.E."/>
            <person name="Benoit I."/>
            <person name="Brakhage A.A."/>
            <person name="Braus G.H."/>
            <person name="Fischer R."/>
            <person name="Frisvad J.C."/>
            <person name="Goldman G.H."/>
            <person name="Houbraken J."/>
            <person name="Oakley B."/>
            <person name="Pocsi I."/>
            <person name="Scazzocchio C."/>
            <person name="Seiboth B."/>
            <person name="vanKuyk P.A."/>
            <person name="Wortman J."/>
            <person name="Dyer P.S."/>
            <person name="Grigoriev I.V."/>
        </authorList>
    </citation>
    <scope>NUCLEOTIDE SEQUENCE [LARGE SCALE GENOMIC DNA]</scope>
    <source>
        <strain evidence="2">CBS 516.65</strain>
    </source>
</reference>
<dbReference type="Proteomes" id="UP000184300">
    <property type="component" value="Unassembled WGS sequence"/>
</dbReference>
<evidence type="ECO:0000313" key="2">
    <source>
        <dbReference type="Proteomes" id="UP000184300"/>
    </source>
</evidence>
<protein>
    <submittedName>
        <fullName evidence="1">Uncharacterized protein</fullName>
    </submittedName>
</protein>
<dbReference type="RefSeq" id="XP_022405647.1">
    <property type="nucleotide sequence ID" value="XM_022545291.1"/>
</dbReference>
<keyword evidence="2" id="KW-1185">Reference proteome</keyword>
<proteinExistence type="predicted"/>
<dbReference type="VEuPathDB" id="FungiDB:ASPGLDRAFT_40890"/>
<evidence type="ECO:0000313" key="1">
    <source>
        <dbReference type="EMBL" id="OJJ88985.1"/>
    </source>
</evidence>
<gene>
    <name evidence="1" type="ORF">ASPGLDRAFT_40890</name>
</gene>